<dbReference type="PROSITE" id="PS50905">
    <property type="entry name" value="FERRITIN_LIKE"/>
    <property type="match status" value="1"/>
</dbReference>
<dbReference type="InterPro" id="IPR012347">
    <property type="entry name" value="Ferritin-like"/>
</dbReference>
<dbReference type="CDD" id="cd00729">
    <property type="entry name" value="rubredoxin_SM"/>
    <property type="match status" value="1"/>
</dbReference>
<evidence type="ECO:0000256" key="5">
    <source>
        <dbReference type="ARBA" id="ARBA00023004"/>
    </source>
</evidence>
<dbReference type="Gene3D" id="2.20.28.10">
    <property type="match status" value="1"/>
</dbReference>
<evidence type="ECO:0000313" key="8">
    <source>
        <dbReference type="Proteomes" id="UP000515860"/>
    </source>
</evidence>
<feature type="domain" description="Ferritin-like diiron" evidence="6">
    <location>
        <begin position="4"/>
        <end position="150"/>
    </location>
</feature>
<evidence type="ECO:0000256" key="1">
    <source>
        <dbReference type="ARBA" id="ARBA00001965"/>
    </source>
</evidence>
<evidence type="ECO:0000256" key="2">
    <source>
        <dbReference type="ARBA" id="ARBA00022448"/>
    </source>
</evidence>
<keyword evidence="3" id="KW-0479">Metal-binding</keyword>
<organism evidence="7 8">
    <name type="scientific">Wansuia hejianensis</name>
    <dbReference type="NCBI Taxonomy" id="2763667"/>
    <lineage>
        <taxon>Bacteria</taxon>
        <taxon>Bacillati</taxon>
        <taxon>Bacillota</taxon>
        <taxon>Clostridia</taxon>
        <taxon>Lachnospirales</taxon>
        <taxon>Lachnospiraceae</taxon>
        <taxon>Wansuia</taxon>
    </lineage>
</organism>
<dbReference type="Gene3D" id="1.20.1260.10">
    <property type="match status" value="1"/>
</dbReference>
<protein>
    <submittedName>
        <fullName evidence="7">Rubrerythrin family protein</fullName>
    </submittedName>
</protein>
<evidence type="ECO:0000256" key="3">
    <source>
        <dbReference type="ARBA" id="ARBA00022723"/>
    </source>
</evidence>
<sequence length="197" mass="22772">MSVNFMESETKVNLMRAFAGESMARNRYVFSADFSKKEHFHVLEQLFRFTADQEQQHAKIFYNHLQELSGKTVVIDAGYPVDLYPDAGELLRAAQHNEYEEHDDIYQKFGNVAKEEGFSKVAFSFHQIAEIEKVHGDRFGRFAELVEQKKLFVSDTKIDWICLKCGYVCNGLEAPKTCPVCGHDQGYFMRLSLCQFE</sequence>
<keyword evidence="4" id="KW-0249">Electron transport</keyword>
<dbReference type="RefSeq" id="WP_118647614.1">
    <property type="nucleotide sequence ID" value="NZ_CP060635.1"/>
</dbReference>
<dbReference type="InterPro" id="IPR048574">
    <property type="entry name" value="RUBY_RBDX"/>
</dbReference>
<dbReference type="GO" id="GO:0046872">
    <property type="term" value="F:metal ion binding"/>
    <property type="evidence" value="ECO:0007669"/>
    <property type="project" value="UniProtKB-KW"/>
</dbReference>
<dbReference type="SUPFAM" id="SSF47240">
    <property type="entry name" value="Ferritin-like"/>
    <property type="match status" value="1"/>
</dbReference>
<dbReference type="CDD" id="cd01041">
    <property type="entry name" value="Rubrerythrin"/>
    <property type="match status" value="1"/>
</dbReference>
<dbReference type="PANTHER" id="PTHR43865">
    <property type="entry name" value="RUBRERYTHRIN-RELATED"/>
    <property type="match status" value="1"/>
</dbReference>
<dbReference type="AlphaFoldDB" id="A0A7G9GBM0"/>
<dbReference type="Proteomes" id="UP000515860">
    <property type="component" value="Chromosome"/>
</dbReference>
<accession>A0A7G9GBM0</accession>
<dbReference type="Pfam" id="PF02915">
    <property type="entry name" value="Rubrerythrin"/>
    <property type="match status" value="1"/>
</dbReference>
<gene>
    <name evidence="7" type="ORF">H9Q79_15120</name>
</gene>
<name>A0A7G9GBM0_9FIRM</name>
<keyword evidence="2" id="KW-0813">Transport</keyword>
<dbReference type="PANTHER" id="PTHR43865:SF1">
    <property type="entry name" value="RUBRERYTHRIN-RELATED"/>
    <property type="match status" value="1"/>
</dbReference>
<dbReference type="InterPro" id="IPR009078">
    <property type="entry name" value="Ferritin-like_SF"/>
</dbReference>
<dbReference type="EMBL" id="CP060635">
    <property type="protein sequence ID" value="QNM08202.1"/>
    <property type="molecule type" value="Genomic_DNA"/>
</dbReference>
<keyword evidence="5" id="KW-0408">Iron</keyword>
<dbReference type="InterPro" id="IPR052364">
    <property type="entry name" value="Rubrerythrin"/>
</dbReference>
<evidence type="ECO:0000259" key="6">
    <source>
        <dbReference type="PROSITE" id="PS50905"/>
    </source>
</evidence>
<dbReference type="InterPro" id="IPR003251">
    <property type="entry name" value="Rr_diiron-bd_dom"/>
</dbReference>
<dbReference type="GO" id="GO:0016491">
    <property type="term" value="F:oxidoreductase activity"/>
    <property type="evidence" value="ECO:0007669"/>
    <property type="project" value="InterPro"/>
</dbReference>
<comment type="cofactor">
    <cofactor evidence="1">
        <name>Fe(3+)</name>
        <dbReference type="ChEBI" id="CHEBI:29034"/>
    </cofactor>
</comment>
<dbReference type="NCBIfam" id="NF045767">
    <property type="entry name" value="RuberyRbr"/>
    <property type="match status" value="1"/>
</dbReference>
<dbReference type="SUPFAM" id="SSF57802">
    <property type="entry name" value="Rubredoxin-like"/>
    <property type="match status" value="1"/>
</dbReference>
<evidence type="ECO:0000256" key="4">
    <source>
        <dbReference type="ARBA" id="ARBA00022982"/>
    </source>
</evidence>
<dbReference type="KEGG" id="whj:H9Q79_15120"/>
<dbReference type="InterPro" id="IPR009040">
    <property type="entry name" value="Ferritin-like_diiron"/>
</dbReference>
<evidence type="ECO:0000313" key="7">
    <source>
        <dbReference type="EMBL" id="QNM08202.1"/>
    </source>
</evidence>
<reference evidence="7 8" key="1">
    <citation type="submission" date="2020-08" db="EMBL/GenBank/DDBJ databases">
        <authorList>
            <person name="Liu C."/>
            <person name="Sun Q."/>
        </authorList>
    </citation>
    <scope>NUCLEOTIDE SEQUENCE [LARGE SCALE GENOMIC DNA]</scope>
    <source>
        <strain evidence="7 8">NSJ-29</strain>
    </source>
</reference>
<keyword evidence="8" id="KW-1185">Reference proteome</keyword>
<dbReference type="Pfam" id="PF21349">
    <property type="entry name" value="RUBY_RBDX"/>
    <property type="match status" value="1"/>
</dbReference>
<proteinExistence type="predicted"/>